<keyword evidence="2" id="KW-0812">Transmembrane</keyword>
<dbReference type="GO" id="GO:0022857">
    <property type="term" value="F:transmembrane transporter activity"/>
    <property type="evidence" value="ECO:0007669"/>
    <property type="project" value="InterPro"/>
</dbReference>
<reference evidence="3 4" key="1">
    <citation type="submission" date="2019-05" db="EMBL/GenBank/DDBJ databases">
        <title>Psychrobacillus vulpis sp. nov., a new species isolated from feces of a red fox that inhabits in The Tablas de Daimiel Natural Park, Albacete, Spain.</title>
        <authorList>
            <person name="Rodriguez M."/>
            <person name="Reina J.C."/>
            <person name="Bejar V."/>
            <person name="Llamas I."/>
        </authorList>
    </citation>
    <scope>NUCLEOTIDE SEQUENCE [LARGE SCALE GENOMIC DNA]</scope>
    <source>
        <strain evidence="3 4">NHI-2</strain>
    </source>
</reference>
<feature type="transmembrane region" description="Helical" evidence="2">
    <location>
        <begin position="82"/>
        <end position="101"/>
    </location>
</feature>
<dbReference type="Gene3D" id="1.20.1250.20">
    <property type="entry name" value="MFS general substrate transporter like domains"/>
    <property type="match status" value="1"/>
</dbReference>
<keyword evidence="2" id="KW-0472">Membrane</keyword>
<evidence type="ECO:0000313" key="4">
    <source>
        <dbReference type="Proteomes" id="UP000318937"/>
    </source>
</evidence>
<dbReference type="Proteomes" id="UP000318937">
    <property type="component" value="Unassembled WGS sequence"/>
</dbReference>
<gene>
    <name evidence="3" type="ORF">FG383_07085</name>
</gene>
<dbReference type="GO" id="GO:0005886">
    <property type="term" value="C:plasma membrane"/>
    <property type="evidence" value="ECO:0007669"/>
    <property type="project" value="UniProtKB-SubCell"/>
</dbReference>
<dbReference type="Pfam" id="PF07690">
    <property type="entry name" value="MFS_1"/>
    <property type="match status" value="1"/>
</dbReference>
<dbReference type="InterPro" id="IPR011701">
    <property type="entry name" value="MFS"/>
</dbReference>
<dbReference type="EMBL" id="VDGG01000012">
    <property type="protein sequence ID" value="TQR16250.1"/>
    <property type="molecule type" value="Genomic_DNA"/>
</dbReference>
<name>A0A544TFQ3_9BACI</name>
<dbReference type="SUPFAM" id="SSF103473">
    <property type="entry name" value="MFS general substrate transporter"/>
    <property type="match status" value="1"/>
</dbReference>
<dbReference type="InterPro" id="IPR036259">
    <property type="entry name" value="MFS_trans_sf"/>
</dbReference>
<evidence type="ECO:0000256" key="1">
    <source>
        <dbReference type="ARBA" id="ARBA00004651"/>
    </source>
</evidence>
<keyword evidence="4" id="KW-1185">Reference proteome</keyword>
<feature type="transmembrane region" description="Helical" evidence="2">
    <location>
        <begin position="53"/>
        <end position="76"/>
    </location>
</feature>
<evidence type="ECO:0000313" key="3">
    <source>
        <dbReference type="EMBL" id="TQR16250.1"/>
    </source>
</evidence>
<proteinExistence type="predicted"/>
<accession>A0A544TFQ3</accession>
<keyword evidence="2" id="KW-1133">Transmembrane helix</keyword>
<protein>
    <submittedName>
        <fullName evidence="3">YbfB/YjiJ family MFS transporter</fullName>
    </submittedName>
</protein>
<evidence type="ECO:0000256" key="2">
    <source>
        <dbReference type="SAM" id="Phobius"/>
    </source>
</evidence>
<sequence>MGLNFLSTIIPVLFPNTIGFTANLVIQGAVAVGLMTLVQALSTEQVSSQDIPIAFSYVTFYFATGQFIGPTLAGWIIDYGGFESAFFFSAICMCIGFYITMKISAGSTLQHSESPKG</sequence>
<organism evidence="3 4">
    <name type="scientific">Psychrobacillus soli</name>
    <dbReference type="NCBI Taxonomy" id="1543965"/>
    <lineage>
        <taxon>Bacteria</taxon>
        <taxon>Bacillati</taxon>
        <taxon>Bacillota</taxon>
        <taxon>Bacilli</taxon>
        <taxon>Bacillales</taxon>
        <taxon>Bacillaceae</taxon>
        <taxon>Psychrobacillus</taxon>
    </lineage>
</organism>
<comment type="subcellular location">
    <subcellularLocation>
        <location evidence="1">Cell membrane</location>
        <topology evidence="1">Multi-pass membrane protein</topology>
    </subcellularLocation>
</comment>
<dbReference type="OrthoDB" id="9797953at2"/>
<feature type="transmembrane region" description="Helical" evidence="2">
    <location>
        <begin position="20"/>
        <end position="41"/>
    </location>
</feature>
<dbReference type="AlphaFoldDB" id="A0A544TFQ3"/>
<comment type="caution">
    <text evidence="3">The sequence shown here is derived from an EMBL/GenBank/DDBJ whole genome shotgun (WGS) entry which is preliminary data.</text>
</comment>